<dbReference type="Gene3D" id="3.40.50.12780">
    <property type="entry name" value="N-terminal domain of ligase-like"/>
    <property type="match status" value="1"/>
</dbReference>
<gene>
    <name evidence="1" type="ORF">ACFFP0_12070</name>
</gene>
<evidence type="ECO:0000313" key="2">
    <source>
        <dbReference type="Proteomes" id="UP001589692"/>
    </source>
</evidence>
<name>A0ABV6AG49_9HYPH</name>
<comment type="caution">
    <text evidence="1">The sequence shown here is derived from an EMBL/GenBank/DDBJ whole genome shotgun (WGS) entry which is preliminary data.</text>
</comment>
<protein>
    <recommendedName>
        <fullName evidence="3">Phenylacetate--CoA ligase family protein</fullName>
    </recommendedName>
</protein>
<evidence type="ECO:0008006" key="3">
    <source>
        <dbReference type="Google" id="ProtNLM"/>
    </source>
</evidence>
<dbReference type="EMBL" id="JBHMAA010000014">
    <property type="protein sequence ID" value="MFB9949591.1"/>
    <property type="molecule type" value="Genomic_DNA"/>
</dbReference>
<dbReference type="Proteomes" id="UP001589692">
    <property type="component" value="Unassembled WGS sequence"/>
</dbReference>
<dbReference type="PANTHER" id="PTHR36932">
    <property type="entry name" value="CAPSULAR POLYSACCHARIDE BIOSYNTHESIS PROTEIN"/>
    <property type="match status" value="1"/>
</dbReference>
<proteinExistence type="predicted"/>
<dbReference type="RefSeq" id="WP_377260786.1">
    <property type="nucleotide sequence ID" value="NZ_JBHMAA010000014.1"/>
</dbReference>
<accession>A0ABV6AG49</accession>
<dbReference type="InterPro" id="IPR042099">
    <property type="entry name" value="ANL_N_sf"/>
</dbReference>
<keyword evidence="2" id="KW-1185">Reference proteome</keyword>
<dbReference type="InterPro" id="IPR053158">
    <property type="entry name" value="CapK_Type1_Caps_Biosynth"/>
</dbReference>
<organism evidence="1 2">
    <name type="scientific">Rhizobium puerariae</name>
    <dbReference type="NCBI Taxonomy" id="1585791"/>
    <lineage>
        <taxon>Bacteria</taxon>
        <taxon>Pseudomonadati</taxon>
        <taxon>Pseudomonadota</taxon>
        <taxon>Alphaproteobacteria</taxon>
        <taxon>Hyphomicrobiales</taxon>
        <taxon>Rhizobiaceae</taxon>
        <taxon>Rhizobium/Agrobacterium group</taxon>
        <taxon>Rhizobium</taxon>
    </lineage>
</organism>
<dbReference type="SUPFAM" id="SSF56801">
    <property type="entry name" value="Acetyl-CoA synthetase-like"/>
    <property type="match status" value="1"/>
</dbReference>
<reference evidence="1 2" key="1">
    <citation type="submission" date="2024-09" db="EMBL/GenBank/DDBJ databases">
        <authorList>
            <person name="Sun Q."/>
            <person name="Mori K."/>
        </authorList>
    </citation>
    <scope>NUCLEOTIDE SEQUENCE [LARGE SCALE GENOMIC DNA]</scope>
    <source>
        <strain evidence="1 2">TBRC 4938</strain>
    </source>
</reference>
<dbReference type="PANTHER" id="PTHR36932:SF1">
    <property type="entry name" value="CAPSULAR POLYSACCHARIDE BIOSYNTHESIS PROTEIN"/>
    <property type="match status" value="1"/>
</dbReference>
<sequence>MKPLDIMRGFYVRSPRFVRDAVRPLISLVPTGMKFGKTYADWRARIARAGSDPHHAHEQHLASLRALLAKAHQGSPFYRGLIDEAFGTGFDASVFMPEDLRRLPVLGKTQLREAGEAALAVPRWQLDRTDTSGSNAEPPFSFFLDKDRSAKEMAFVYDAWSRIGFNERDARASLRGFHLKDGGPGLYDWDPALRELKLAVFPMTVEDVAVYLDQIDRREIRFLYGYPSAIELLCRRMRQLGRIPRSGVKGILPISEPLYDHQRTLIRSVLGDVKFGVFYGLSEKVAFAVEVQGEDGLYEFDPLYGVTELVDENDNPVTEPGREGRIVGTGFLSTGMPFIRYDTGDFGRLVELPTPGNGQRLRIRALAPRRKPGFLISFDGQRVVTTDLTPEDPKLFNGIAEYQFYQDKPGEVVIRYILDREGSTADVERLRSHVSAKSRGSLAFTVEGVPQIASGRGGKRAFIDQRLDVTRY</sequence>
<evidence type="ECO:0000313" key="1">
    <source>
        <dbReference type="EMBL" id="MFB9949591.1"/>
    </source>
</evidence>